<accession>A0A8S5P0X1</accession>
<organism evidence="2">
    <name type="scientific">Myoviridae sp. ctakU3</name>
    <dbReference type="NCBI Taxonomy" id="2825135"/>
    <lineage>
        <taxon>Viruses</taxon>
        <taxon>Duplodnaviria</taxon>
        <taxon>Heunggongvirae</taxon>
        <taxon>Uroviricota</taxon>
        <taxon>Caudoviricetes</taxon>
    </lineage>
</organism>
<feature type="region of interest" description="Disordered" evidence="1">
    <location>
        <begin position="38"/>
        <end position="60"/>
    </location>
</feature>
<evidence type="ECO:0000256" key="1">
    <source>
        <dbReference type="SAM" id="MobiDB-lite"/>
    </source>
</evidence>
<proteinExistence type="predicted"/>
<sequence>MFESNHCPTCRSAQDEEGICTNKKCFRRKLQLKLKAAREAEEKARKEREEQQNNDNGEGK</sequence>
<evidence type="ECO:0000313" key="2">
    <source>
        <dbReference type="EMBL" id="DAE00618.1"/>
    </source>
</evidence>
<dbReference type="EMBL" id="BK015306">
    <property type="protein sequence ID" value="DAE00618.1"/>
    <property type="molecule type" value="Genomic_DNA"/>
</dbReference>
<name>A0A8S5P0X1_9CAUD</name>
<reference evidence="2" key="1">
    <citation type="journal article" date="2021" name="Proc. Natl. Acad. Sci. U.S.A.">
        <title>A Catalog of Tens of Thousands of Viruses from Human Metagenomes Reveals Hidden Associations with Chronic Diseases.</title>
        <authorList>
            <person name="Tisza M.J."/>
            <person name="Buck C.B."/>
        </authorList>
    </citation>
    <scope>NUCLEOTIDE SEQUENCE</scope>
    <source>
        <strain evidence="2">CtakU3</strain>
    </source>
</reference>
<protein>
    <submittedName>
        <fullName evidence="2">KaiB domain</fullName>
    </submittedName>
</protein>